<dbReference type="SUPFAM" id="SSF52440">
    <property type="entry name" value="PreATP-grasp domain"/>
    <property type="match status" value="1"/>
</dbReference>
<proteinExistence type="inferred from homology"/>
<evidence type="ECO:0000256" key="4">
    <source>
        <dbReference type="ARBA" id="ARBA00022598"/>
    </source>
</evidence>
<dbReference type="Gene3D" id="3.30.470.20">
    <property type="entry name" value="ATP-grasp fold, B domain"/>
    <property type="match status" value="1"/>
</dbReference>
<feature type="binding site" evidence="11">
    <location>
        <position position="426"/>
    </location>
    <ligand>
        <name>ATP</name>
        <dbReference type="ChEBI" id="CHEBI:30616"/>
    </ligand>
</feature>
<gene>
    <name evidence="15" type="ORF">PAXINDRAFT_169421</name>
</gene>
<feature type="binding site" evidence="11">
    <location>
        <position position="134"/>
    </location>
    <ligand>
        <name>substrate</name>
    </ligand>
</feature>
<dbReference type="GO" id="GO:0005524">
    <property type="term" value="F:ATP binding"/>
    <property type="evidence" value="ECO:0007669"/>
    <property type="project" value="UniProtKB-UniRule"/>
</dbReference>
<feature type="binding site" evidence="11">
    <location>
        <position position="235"/>
    </location>
    <ligand>
        <name>substrate</name>
    </ligand>
</feature>
<comment type="catalytic activity">
    <reaction evidence="10">
        <text>gamma-L-glutamyl-L-cysteine + glycine + ATP = glutathione + ADP + phosphate + H(+)</text>
        <dbReference type="Rhea" id="RHEA:13557"/>
        <dbReference type="ChEBI" id="CHEBI:15378"/>
        <dbReference type="ChEBI" id="CHEBI:30616"/>
        <dbReference type="ChEBI" id="CHEBI:43474"/>
        <dbReference type="ChEBI" id="CHEBI:57305"/>
        <dbReference type="ChEBI" id="CHEBI:57925"/>
        <dbReference type="ChEBI" id="CHEBI:58173"/>
        <dbReference type="ChEBI" id="CHEBI:456216"/>
        <dbReference type="EC" id="6.3.2.3"/>
    </reaction>
</comment>
<keyword evidence="7 10" id="KW-0547">Nucleotide-binding</keyword>
<dbReference type="Gene3D" id="3.30.1490.50">
    <property type="match status" value="1"/>
</dbReference>
<feature type="domain" description="Glutathione synthase substrate-binding" evidence="14">
    <location>
        <begin position="220"/>
        <end position="330"/>
    </location>
</feature>
<evidence type="ECO:0000256" key="8">
    <source>
        <dbReference type="ARBA" id="ARBA00022840"/>
    </source>
</evidence>
<feature type="binding site" evidence="11">
    <location>
        <begin position="448"/>
        <end position="451"/>
    </location>
    <ligand>
        <name>ATP</name>
        <dbReference type="ChEBI" id="CHEBI:30616"/>
    </ligand>
</feature>
<feature type="binding site" evidence="11">
    <location>
        <position position="333"/>
    </location>
    <ligand>
        <name>ATP</name>
        <dbReference type="ChEBI" id="CHEBI:30616"/>
    </ligand>
</feature>
<feature type="binding site" evidence="11">
    <location>
        <begin position="415"/>
        <end position="424"/>
    </location>
    <ligand>
        <name>ATP</name>
        <dbReference type="ChEBI" id="CHEBI:30616"/>
    </ligand>
</feature>
<feature type="binding site" evidence="13">
    <location>
        <begin position="158"/>
        <end position="161"/>
    </location>
    <ligand>
        <name>substrate</name>
    </ligand>
</feature>
<dbReference type="GO" id="GO:0005829">
    <property type="term" value="C:cytosol"/>
    <property type="evidence" value="ECO:0007669"/>
    <property type="project" value="TreeGrafter"/>
</dbReference>
<dbReference type="InterPro" id="IPR004887">
    <property type="entry name" value="GSH_synth_subst-bd"/>
</dbReference>
<dbReference type="EMBL" id="KN819339">
    <property type="protein sequence ID" value="KIJ15038.1"/>
    <property type="molecule type" value="Genomic_DNA"/>
</dbReference>
<dbReference type="Gene3D" id="3.30.1490.80">
    <property type="match status" value="1"/>
</dbReference>
<keyword evidence="6 10" id="KW-0479">Metal-binding</keyword>
<dbReference type="OrthoDB" id="2020073at2759"/>
<dbReference type="Gene3D" id="3.40.50.1760">
    <property type="entry name" value="Glutathione synthase, substrate-binding domain superfamily, eukaryotic"/>
    <property type="match status" value="1"/>
</dbReference>
<dbReference type="AlphaFoldDB" id="A0A0C9TXN5"/>
<evidence type="ECO:0000256" key="5">
    <source>
        <dbReference type="ARBA" id="ARBA00022684"/>
    </source>
</evidence>
<name>A0A0C9TXN5_PAXIN</name>
<dbReference type="GO" id="GO:0000287">
    <property type="term" value="F:magnesium ion binding"/>
    <property type="evidence" value="ECO:0007669"/>
    <property type="project" value="UniProtKB-UniRule"/>
</dbReference>
<accession>A0A0C9TXN5</accession>
<feature type="binding site" evidence="11">
    <location>
        <position position="154"/>
    </location>
    <ligand>
        <name>ATP</name>
        <dbReference type="ChEBI" id="CHEBI:30616"/>
    </ligand>
</feature>
<feature type="binding site" evidence="13">
    <location>
        <begin position="229"/>
        <end position="231"/>
    </location>
    <ligand>
        <name>substrate</name>
    </ligand>
</feature>
<evidence type="ECO:0000313" key="16">
    <source>
        <dbReference type="Proteomes" id="UP000053647"/>
    </source>
</evidence>
<dbReference type="InterPro" id="IPR037013">
    <property type="entry name" value="GSH-S_sub-bd_sf"/>
</dbReference>
<evidence type="ECO:0000313" key="15">
    <source>
        <dbReference type="EMBL" id="KIJ15038.1"/>
    </source>
</evidence>
<dbReference type="InterPro" id="IPR016185">
    <property type="entry name" value="PreATP-grasp_dom_sf"/>
</dbReference>
<dbReference type="GO" id="GO:0043295">
    <property type="term" value="F:glutathione binding"/>
    <property type="evidence" value="ECO:0007669"/>
    <property type="project" value="UniProtKB-UniRule"/>
</dbReference>
<dbReference type="InterPro" id="IPR014049">
    <property type="entry name" value="Glutathione_synthase_N_euk"/>
</dbReference>
<feature type="binding site" evidence="11">
    <location>
        <position position="512"/>
    </location>
    <ligand>
        <name>substrate</name>
    </ligand>
</feature>
<feature type="binding site" evidence="11">
    <location>
        <position position="520"/>
    </location>
    <ligand>
        <name>ATP</name>
        <dbReference type="ChEBI" id="CHEBI:30616"/>
    </ligand>
</feature>
<comment type="similarity">
    <text evidence="2 10">Belongs to the eukaryotic GSH synthase family.</text>
</comment>
<keyword evidence="5 10" id="KW-0317">Glutathione biosynthesis</keyword>
<dbReference type="PANTHER" id="PTHR11130:SF0">
    <property type="entry name" value="GLUTATHIONE SYNTHETASE"/>
    <property type="match status" value="1"/>
</dbReference>
<keyword evidence="4 10" id="KW-0436">Ligase</keyword>
<feature type="binding site" evidence="13">
    <location>
        <begin position="523"/>
        <end position="524"/>
    </location>
    <ligand>
        <name>substrate</name>
    </ligand>
</feature>
<dbReference type="GO" id="GO:0004363">
    <property type="term" value="F:glutathione synthase activity"/>
    <property type="evidence" value="ECO:0007669"/>
    <property type="project" value="UniProtKB-UniRule"/>
</dbReference>
<dbReference type="Proteomes" id="UP000053647">
    <property type="component" value="Unassembled WGS sequence"/>
</dbReference>
<feature type="binding site" evidence="13">
    <location>
        <begin position="294"/>
        <end position="297"/>
    </location>
    <ligand>
        <name>substrate</name>
    </ligand>
</feature>
<dbReference type="EC" id="6.3.2.3" evidence="10"/>
<keyword evidence="8 10" id="KW-0067">ATP-binding</keyword>
<keyword evidence="16" id="KW-1185">Reference proteome</keyword>
<comment type="pathway">
    <text evidence="1 10">Sulfur metabolism; glutathione biosynthesis; glutathione from L-cysteine and L-glutamate: step 2/2.</text>
</comment>
<comment type="subunit">
    <text evidence="3">Homodimer.</text>
</comment>
<dbReference type="Pfam" id="PF03917">
    <property type="entry name" value="GSH_synth_ATP"/>
    <property type="match status" value="1"/>
</dbReference>
<evidence type="ECO:0000256" key="2">
    <source>
        <dbReference type="ARBA" id="ARBA00010385"/>
    </source>
</evidence>
<reference evidence="15 16" key="1">
    <citation type="submission" date="2014-06" db="EMBL/GenBank/DDBJ databases">
        <authorList>
            <consortium name="DOE Joint Genome Institute"/>
            <person name="Kuo A."/>
            <person name="Kohler A."/>
            <person name="Nagy L.G."/>
            <person name="Floudas D."/>
            <person name="Copeland A."/>
            <person name="Barry K.W."/>
            <person name="Cichocki N."/>
            <person name="Veneault-Fourrey C."/>
            <person name="LaButti K."/>
            <person name="Lindquist E.A."/>
            <person name="Lipzen A."/>
            <person name="Lundell T."/>
            <person name="Morin E."/>
            <person name="Murat C."/>
            <person name="Sun H."/>
            <person name="Tunlid A."/>
            <person name="Henrissat B."/>
            <person name="Grigoriev I.V."/>
            <person name="Hibbett D.S."/>
            <person name="Martin F."/>
            <person name="Nordberg H.P."/>
            <person name="Cantor M.N."/>
            <person name="Hua S.X."/>
        </authorList>
    </citation>
    <scope>NUCLEOTIDE SEQUENCE [LARGE SCALE GENOMIC DNA]</scope>
    <source>
        <strain evidence="15 16">ATCC 200175</strain>
    </source>
</reference>
<evidence type="ECO:0000256" key="13">
    <source>
        <dbReference type="PIRSR" id="PIRSR001558-3"/>
    </source>
</evidence>
<feature type="binding site" evidence="12">
    <location>
        <position position="419"/>
    </location>
    <ligand>
        <name>Mg(2+)</name>
        <dbReference type="ChEBI" id="CHEBI:18420"/>
    </ligand>
</feature>
<dbReference type="Gene3D" id="1.10.1080.10">
    <property type="entry name" value="Glutathione Synthetase, Chain A, domain 3"/>
    <property type="match status" value="1"/>
</dbReference>
<dbReference type="NCBIfam" id="TIGR01986">
    <property type="entry name" value="glut_syn_euk"/>
    <property type="match status" value="1"/>
</dbReference>
<feature type="binding site" evidence="12">
    <location>
        <position position="154"/>
    </location>
    <ligand>
        <name>Mg(2+)</name>
        <dbReference type="ChEBI" id="CHEBI:18420"/>
    </ligand>
</feature>
<dbReference type="PIRSF" id="PIRSF001558">
    <property type="entry name" value="GSHase"/>
    <property type="match status" value="1"/>
</dbReference>
<evidence type="ECO:0000256" key="6">
    <source>
        <dbReference type="ARBA" id="ARBA00022723"/>
    </source>
</evidence>
<evidence type="ECO:0000256" key="12">
    <source>
        <dbReference type="PIRSR" id="PIRSR001558-2"/>
    </source>
</evidence>
<evidence type="ECO:0000259" key="14">
    <source>
        <dbReference type="Pfam" id="PF03199"/>
    </source>
</evidence>
<evidence type="ECO:0000256" key="10">
    <source>
        <dbReference type="PIRNR" id="PIRNR001558"/>
    </source>
</evidence>
<sequence>MATTFDFSQWPPSLTDAQLETLTHHATTYALSHGLTYLPPTPTQPSSPSSAIHAPISLLPAPVPRSLFKKTQRLQSVYNTLYARVATNDDFLDREMGAEEGVGKADEFVRTLWKGWKDIRDEGIIQPLHLGLFRSDYLLHTGGGDGTLSVKQVEFNTISSSFGPLSQRAAAMHRYLHALTNYYDISPHLKPENFPPNNTTSGLAQGLAEAHEAYDVKGAYILFVVQPNERNVFDQRWLEYELLENHSIRVVRQTFAELSSSAKLDPETRVLRLTIPSAAPNSSTLIEISTVYFRAGYIPTDFPTEEHYKTRFTLERSRAIKCPTIPLQLAGGKKIQEVLSQPGIVETFFSSPSDTIVNNATDGAAGLRETWMRMWALDSPDPPLSTSIPPGVHQTADEPLGTALARTNASSLVLKPQREGGGNNVYKSDIPAFLDTLAAEERQAWIAMELIVPPAGVGGYLVRAGGAGGSAGASWEKIVRAETVSELGVFGWALFGKEGIVKERGDAGWLMRTKGVESNEGGVAAGFSVLDSVVLVDG</sequence>
<feature type="binding site" evidence="11">
    <location>
        <position position="486"/>
    </location>
    <ligand>
        <name>ATP</name>
        <dbReference type="ChEBI" id="CHEBI:30616"/>
    </ligand>
</feature>
<feature type="binding site" evidence="11">
    <location>
        <position position="514"/>
    </location>
    <ligand>
        <name>ATP</name>
        <dbReference type="ChEBI" id="CHEBI:30616"/>
    </ligand>
</feature>
<feature type="binding site" evidence="12">
    <location>
        <position position="156"/>
    </location>
    <ligand>
        <name>Mg(2+)</name>
        <dbReference type="ChEBI" id="CHEBI:18420"/>
    </ligand>
</feature>
<dbReference type="SUPFAM" id="SSF56059">
    <property type="entry name" value="Glutathione synthetase ATP-binding domain-like"/>
    <property type="match status" value="1"/>
</dbReference>
<evidence type="ECO:0000256" key="11">
    <source>
        <dbReference type="PIRSR" id="PIRSR001558-1"/>
    </source>
</evidence>
<dbReference type="FunFam" id="3.40.50.1760:FF:000001">
    <property type="entry name" value="Glutathione synthetase"/>
    <property type="match status" value="1"/>
</dbReference>
<protein>
    <recommendedName>
        <fullName evidence="10">Glutathione synthetase</fullName>
        <shortName evidence="10">GSH-S</shortName>
        <ecNumber evidence="10">6.3.2.3</ecNumber>
    </recommendedName>
</protein>
<dbReference type="PANTHER" id="PTHR11130">
    <property type="entry name" value="GLUTATHIONE SYNTHETASE"/>
    <property type="match status" value="1"/>
</dbReference>
<evidence type="ECO:0000256" key="1">
    <source>
        <dbReference type="ARBA" id="ARBA00004965"/>
    </source>
</evidence>
<comment type="cofactor">
    <cofactor evidence="10 12">
        <name>Mg(2+)</name>
        <dbReference type="ChEBI" id="CHEBI:18420"/>
    </cofactor>
    <text evidence="10 12">Binds 1 Mg(2+) ion per subunit.</text>
</comment>
<organism evidence="15 16">
    <name type="scientific">Paxillus involutus ATCC 200175</name>
    <dbReference type="NCBI Taxonomy" id="664439"/>
    <lineage>
        <taxon>Eukaryota</taxon>
        <taxon>Fungi</taxon>
        <taxon>Dikarya</taxon>
        <taxon>Basidiomycota</taxon>
        <taxon>Agaricomycotina</taxon>
        <taxon>Agaricomycetes</taxon>
        <taxon>Agaricomycetidae</taxon>
        <taxon>Boletales</taxon>
        <taxon>Paxilineae</taxon>
        <taxon>Paxillaceae</taxon>
        <taxon>Paxillus</taxon>
    </lineage>
</organism>
<dbReference type="Pfam" id="PF03199">
    <property type="entry name" value="GSH_synthase"/>
    <property type="match status" value="1"/>
</dbReference>
<dbReference type="InterPro" id="IPR014042">
    <property type="entry name" value="Glutathione_synthase_a-hlx"/>
</dbReference>
<evidence type="ECO:0000256" key="3">
    <source>
        <dbReference type="ARBA" id="ARBA00011738"/>
    </source>
</evidence>
<dbReference type="HOGENOM" id="CLU_025152_2_1_1"/>
<evidence type="ECO:0000256" key="9">
    <source>
        <dbReference type="ARBA" id="ARBA00022842"/>
    </source>
</evidence>
<evidence type="ECO:0000256" key="7">
    <source>
        <dbReference type="ARBA" id="ARBA00022741"/>
    </source>
</evidence>
<dbReference type="InterPro" id="IPR005615">
    <property type="entry name" value="Glutathione_synthase"/>
</dbReference>
<dbReference type="UniPathway" id="UPA00142">
    <property type="reaction ID" value="UER00210"/>
</dbReference>
<keyword evidence="9 10" id="KW-0460">Magnesium</keyword>
<reference evidence="16" key="2">
    <citation type="submission" date="2015-01" db="EMBL/GenBank/DDBJ databases">
        <title>Evolutionary Origins and Diversification of the Mycorrhizal Mutualists.</title>
        <authorList>
            <consortium name="DOE Joint Genome Institute"/>
            <consortium name="Mycorrhizal Genomics Consortium"/>
            <person name="Kohler A."/>
            <person name="Kuo A."/>
            <person name="Nagy L.G."/>
            <person name="Floudas D."/>
            <person name="Copeland A."/>
            <person name="Barry K.W."/>
            <person name="Cichocki N."/>
            <person name="Veneault-Fourrey C."/>
            <person name="LaButti K."/>
            <person name="Lindquist E.A."/>
            <person name="Lipzen A."/>
            <person name="Lundell T."/>
            <person name="Morin E."/>
            <person name="Murat C."/>
            <person name="Riley R."/>
            <person name="Ohm R."/>
            <person name="Sun H."/>
            <person name="Tunlid A."/>
            <person name="Henrissat B."/>
            <person name="Grigoriev I.V."/>
            <person name="Hibbett D.S."/>
            <person name="Martin F."/>
        </authorList>
    </citation>
    <scope>NUCLEOTIDE SEQUENCE [LARGE SCALE GENOMIC DNA]</scope>
    <source>
        <strain evidence="16">ATCC 200175</strain>
    </source>
</reference>
<dbReference type="InterPro" id="IPR014709">
    <property type="entry name" value="Glutathione_synthase_C_euk"/>
</dbReference>